<reference evidence="1" key="1">
    <citation type="journal article" date="2021" name="PeerJ">
        <title>Extensive microbial diversity within the chicken gut microbiome revealed by metagenomics and culture.</title>
        <authorList>
            <person name="Gilroy R."/>
            <person name="Ravi A."/>
            <person name="Getino M."/>
            <person name="Pursley I."/>
            <person name="Horton D.L."/>
            <person name="Alikhan N.F."/>
            <person name="Baker D."/>
            <person name="Gharbi K."/>
            <person name="Hall N."/>
            <person name="Watson M."/>
            <person name="Adriaenssens E.M."/>
            <person name="Foster-Nyarko E."/>
            <person name="Jarju S."/>
            <person name="Secka A."/>
            <person name="Antonio M."/>
            <person name="Oren A."/>
            <person name="Chaudhuri R.R."/>
            <person name="La Ragione R."/>
            <person name="Hildebrand F."/>
            <person name="Pallen M.J."/>
        </authorList>
    </citation>
    <scope>NUCLEOTIDE SEQUENCE</scope>
    <source>
        <strain evidence="1">CHK124-7917</strain>
    </source>
</reference>
<gene>
    <name evidence="1" type="ORF">K8U72_08040</name>
</gene>
<evidence type="ECO:0000313" key="1">
    <source>
        <dbReference type="EMBL" id="HJF45709.1"/>
    </source>
</evidence>
<name>A0A921GGZ9_9ACTN</name>
<proteinExistence type="predicted"/>
<protein>
    <submittedName>
        <fullName evidence="1">Uncharacterized protein</fullName>
    </submittedName>
</protein>
<evidence type="ECO:0000313" key="2">
    <source>
        <dbReference type="Proteomes" id="UP000697330"/>
    </source>
</evidence>
<accession>A0A921GGZ9</accession>
<dbReference type="EMBL" id="DYWQ01000119">
    <property type="protein sequence ID" value="HJF45709.1"/>
    <property type="molecule type" value="Genomic_DNA"/>
</dbReference>
<dbReference type="Proteomes" id="UP000697330">
    <property type="component" value="Unassembled WGS sequence"/>
</dbReference>
<dbReference type="RefSeq" id="WP_274959414.1">
    <property type="nucleotide sequence ID" value="NZ_DYWQ01000119.1"/>
</dbReference>
<dbReference type="AlphaFoldDB" id="A0A921GGZ9"/>
<sequence>MGLYWRRARVGVRFEDRQREDERDYPADAIVIAADPGRAADPAFARDVRRIVMMRTLEHALEDVPDAGDADEGAARTAERAFLEHFLDEGDDGDERGIPGCEPAWDELADALAGPAGGLGWYAREVGCPGGPAVQLIVGRCDEVVVGG</sequence>
<organism evidence="1 2">
    <name type="scientific">Thermophilibacter provencensis</name>
    <dbReference type="NCBI Taxonomy" id="1852386"/>
    <lineage>
        <taxon>Bacteria</taxon>
        <taxon>Bacillati</taxon>
        <taxon>Actinomycetota</taxon>
        <taxon>Coriobacteriia</taxon>
        <taxon>Coriobacteriales</taxon>
        <taxon>Atopobiaceae</taxon>
        <taxon>Thermophilibacter</taxon>
    </lineage>
</organism>
<reference evidence="1" key="2">
    <citation type="submission" date="2021-09" db="EMBL/GenBank/DDBJ databases">
        <authorList>
            <person name="Gilroy R."/>
        </authorList>
    </citation>
    <scope>NUCLEOTIDE SEQUENCE</scope>
    <source>
        <strain evidence="1">CHK124-7917</strain>
    </source>
</reference>
<comment type="caution">
    <text evidence="1">The sequence shown here is derived from an EMBL/GenBank/DDBJ whole genome shotgun (WGS) entry which is preliminary data.</text>
</comment>